<gene>
    <name evidence="3" type="ORF">EDS130_LOCUS32370</name>
    <name evidence="2" type="ORF">XAT740_LOCUS10523</name>
</gene>
<dbReference type="Proteomes" id="UP000663828">
    <property type="component" value="Unassembled WGS sequence"/>
</dbReference>
<evidence type="ECO:0000313" key="4">
    <source>
        <dbReference type="Proteomes" id="UP000663828"/>
    </source>
</evidence>
<dbReference type="AlphaFoldDB" id="A0A815G664"/>
<evidence type="ECO:0000313" key="2">
    <source>
        <dbReference type="EMBL" id="CAF0948412.1"/>
    </source>
</evidence>
<keyword evidence="1" id="KW-0378">Hydrolase</keyword>
<dbReference type="CDD" id="cd01846">
    <property type="entry name" value="fatty_acyltransferase_like"/>
    <property type="match status" value="1"/>
</dbReference>
<evidence type="ECO:0000313" key="3">
    <source>
        <dbReference type="EMBL" id="CAF1334343.1"/>
    </source>
</evidence>
<dbReference type="InterPro" id="IPR036514">
    <property type="entry name" value="SGNH_hydro_sf"/>
</dbReference>
<organism evidence="3 5">
    <name type="scientific">Adineta ricciae</name>
    <name type="common">Rotifer</name>
    <dbReference type="NCBI Taxonomy" id="249248"/>
    <lineage>
        <taxon>Eukaryota</taxon>
        <taxon>Metazoa</taxon>
        <taxon>Spiralia</taxon>
        <taxon>Gnathifera</taxon>
        <taxon>Rotifera</taxon>
        <taxon>Eurotatoria</taxon>
        <taxon>Bdelloidea</taxon>
        <taxon>Adinetida</taxon>
        <taxon>Adinetidae</taxon>
        <taxon>Adineta</taxon>
    </lineage>
</organism>
<keyword evidence="4" id="KW-1185">Reference proteome</keyword>
<dbReference type="Pfam" id="PF00657">
    <property type="entry name" value="Lipase_GDSL"/>
    <property type="match status" value="1"/>
</dbReference>
<accession>A0A815G664</accession>
<name>A0A815G664_ADIRI</name>
<comment type="caution">
    <text evidence="3">The sequence shown here is derived from an EMBL/GenBank/DDBJ whole genome shotgun (WGS) entry which is preliminary data.</text>
</comment>
<dbReference type="PANTHER" id="PTHR45648">
    <property type="entry name" value="GDSL LIPASE/ACYLHYDROLASE FAMILY PROTEIN (AFU_ORTHOLOGUE AFUA_4G14700)"/>
    <property type="match status" value="1"/>
</dbReference>
<dbReference type="EMBL" id="CAJNOR010000562">
    <property type="protein sequence ID" value="CAF0948412.1"/>
    <property type="molecule type" value="Genomic_DNA"/>
</dbReference>
<dbReference type="Gene3D" id="3.40.50.1110">
    <property type="entry name" value="SGNH hydrolase"/>
    <property type="match status" value="1"/>
</dbReference>
<dbReference type="SUPFAM" id="SSF52266">
    <property type="entry name" value="SGNH hydrolase"/>
    <property type="match status" value="1"/>
</dbReference>
<evidence type="ECO:0000256" key="1">
    <source>
        <dbReference type="ARBA" id="ARBA00022801"/>
    </source>
</evidence>
<sequence>MASELHGNIEEYQFDTVIVFGDSLSDTNNVYTLTNGTWPTTPLYYQGRFCDGFNWVDNLRILNVKNYAHGGATTDSAVVQGYTKLDTVPVPGVRQQIKIYLDSTKEEDIDFAKTLYIISAGGNDFVYSKVSNPFAIVNRLSNAVNELIACGAKHILIFNQPPAETYPYVQALSYKFVVKQFAILFNSILSFRLKQIQKSNSHISLKLFNLHLIIKRVVGNESGHFENTTDPCWDMANDIPAVLQSLNPSKYVFFDKFHFTSSVHKTIADAIHELISSKTSSFVYPSN</sequence>
<reference evidence="3" key="1">
    <citation type="submission" date="2021-02" db="EMBL/GenBank/DDBJ databases">
        <authorList>
            <person name="Nowell W R."/>
        </authorList>
    </citation>
    <scope>NUCLEOTIDE SEQUENCE</scope>
</reference>
<dbReference type="PANTHER" id="PTHR45648:SF22">
    <property type="entry name" value="GDSL LIPASE_ACYLHYDROLASE FAMILY PROTEIN (AFU_ORTHOLOGUE AFUA_4G14700)"/>
    <property type="match status" value="1"/>
</dbReference>
<dbReference type="InterPro" id="IPR001087">
    <property type="entry name" value="GDSL"/>
</dbReference>
<dbReference type="EMBL" id="CAJNOJ010000248">
    <property type="protein sequence ID" value="CAF1334343.1"/>
    <property type="molecule type" value="Genomic_DNA"/>
</dbReference>
<dbReference type="Proteomes" id="UP000663852">
    <property type="component" value="Unassembled WGS sequence"/>
</dbReference>
<dbReference type="OrthoDB" id="1600564at2759"/>
<dbReference type="GO" id="GO:0016788">
    <property type="term" value="F:hydrolase activity, acting on ester bonds"/>
    <property type="evidence" value="ECO:0007669"/>
    <property type="project" value="InterPro"/>
</dbReference>
<dbReference type="InterPro" id="IPR051058">
    <property type="entry name" value="GDSL_Est/Lipase"/>
</dbReference>
<evidence type="ECO:0000313" key="5">
    <source>
        <dbReference type="Proteomes" id="UP000663852"/>
    </source>
</evidence>
<proteinExistence type="predicted"/>
<protein>
    <submittedName>
        <fullName evidence="3">Uncharacterized protein</fullName>
    </submittedName>
</protein>